<dbReference type="PANTHER" id="PTHR37538">
    <property type="entry name" value="BTB DOMAIN-CONTAINING PROTEIN"/>
    <property type="match status" value="1"/>
</dbReference>
<feature type="compositionally biased region" description="Basic and acidic residues" evidence="1">
    <location>
        <begin position="319"/>
        <end position="332"/>
    </location>
</feature>
<keyword evidence="2" id="KW-0732">Signal</keyword>
<feature type="chain" id="PRO_5016150456" evidence="2">
    <location>
        <begin position="19"/>
        <end position="427"/>
    </location>
</feature>
<evidence type="ECO:0000256" key="2">
    <source>
        <dbReference type="SAM" id="SignalP"/>
    </source>
</evidence>
<dbReference type="PANTHER" id="PTHR37538:SF1">
    <property type="entry name" value="BTB DOMAIN-CONTAINING PROTEIN"/>
    <property type="match status" value="1"/>
</dbReference>
<proteinExistence type="predicted"/>
<dbReference type="AlphaFoldDB" id="A0A2V5IWL6"/>
<organism evidence="3 4">
    <name type="scientific">Aspergillus indologenus CBS 114.80</name>
    <dbReference type="NCBI Taxonomy" id="1450541"/>
    <lineage>
        <taxon>Eukaryota</taxon>
        <taxon>Fungi</taxon>
        <taxon>Dikarya</taxon>
        <taxon>Ascomycota</taxon>
        <taxon>Pezizomycotina</taxon>
        <taxon>Eurotiomycetes</taxon>
        <taxon>Eurotiomycetidae</taxon>
        <taxon>Eurotiales</taxon>
        <taxon>Aspergillaceae</taxon>
        <taxon>Aspergillus</taxon>
        <taxon>Aspergillus subgen. Circumdati</taxon>
    </lineage>
</organism>
<feature type="compositionally biased region" description="Acidic residues" evidence="1">
    <location>
        <begin position="292"/>
        <end position="305"/>
    </location>
</feature>
<gene>
    <name evidence="3" type="ORF">BP00DRAFT_428233</name>
</gene>
<sequence length="427" mass="48247">MFSFVVLVISSCIQDGSDVSSPYKTAPITFKVEDEYYTVLQYYLRPYARLECNASDVYRGPGGYDEWLGRVEGQLFYHLELTIEPRAAHTFIHYLCTGQYETLYSLCPPIETAAGVLEALRARNIEEFARAIHTYAAAVRYEVSGLQELARDFLEQFAERLPTEEILKVTREVYDSLGEEERTRAWLEGFVRGRLEFAFMDEEVSLRQIIREYGIGKQESFDRFIVDETLALFEREREEISQALYGPVEPEEVSELDLLAESVPMPEPEPEPVPVLEAELEVEPDVERDVEPDVEPEVEVEEDPVPEPVPEPETVSELGPEHPLESGIRPEPESQLWEDQPALQPVQEAEPEGLVATQALEDGSGDNAWASFLSRGKTKKKKKNKKAQDWQESVEEPLQPVAEPMSEVVAGESVSRSLAGEVNLVAS</sequence>
<evidence type="ECO:0000313" key="4">
    <source>
        <dbReference type="Proteomes" id="UP000248817"/>
    </source>
</evidence>
<dbReference type="EMBL" id="KZ825545">
    <property type="protein sequence ID" value="PYI28577.1"/>
    <property type="molecule type" value="Genomic_DNA"/>
</dbReference>
<feature type="region of interest" description="Disordered" evidence="1">
    <location>
        <begin position="283"/>
        <end position="416"/>
    </location>
</feature>
<feature type="compositionally biased region" description="Basic residues" evidence="1">
    <location>
        <begin position="376"/>
        <end position="385"/>
    </location>
</feature>
<protein>
    <submittedName>
        <fullName evidence="3">Uncharacterized protein</fullName>
    </submittedName>
</protein>
<accession>A0A2V5IWL6</accession>
<reference evidence="3 4" key="1">
    <citation type="submission" date="2018-02" db="EMBL/GenBank/DDBJ databases">
        <title>The genomes of Aspergillus section Nigri reveals drivers in fungal speciation.</title>
        <authorList>
            <consortium name="DOE Joint Genome Institute"/>
            <person name="Vesth T.C."/>
            <person name="Nybo J."/>
            <person name="Theobald S."/>
            <person name="Brandl J."/>
            <person name="Frisvad J.C."/>
            <person name="Nielsen K.F."/>
            <person name="Lyhne E.K."/>
            <person name="Kogle M.E."/>
            <person name="Kuo A."/>
            <person name="Riley R."/>
            <person name="Clum A."/>
            <person name="Nolan M."/>
            <person name="Lipzen A."/>
            <person name="Salamov A."/>
            <person name="Henrissat B."/>
            <person name="Wiebenga A."/>
            <person name="De vries R.P."/>
            <person name="Grigoriev I.V."/>
            <person name="Mortensen U.H."/>
            <person name="Andersen M.R."/>
            <person name="Baker S.E."/>
        </authorList>
    </citation>
    <scope>NUCLEOTIDE SEQUENCE [LARGE SCALE GENOMIC DNA]</scope>
    <source>
        <strain evidence="3 4">CBS 114.80</strain>
    </source>
</reference>
<evidence type="ECO:0000256" key="1">
    <source>
        <dbReference type="SAM" id="MobiDB-lite"/>
    </source>
</evidence>
<evidence type="ECO:0000313" key="3">
    <source>
        <dbReference type="EMBL" id="PYI28577.1"/>
    </source>
</evidence>
<feature type="signal peptide" evidence="2">
    <location>
        <begin position="1"/>
        <end position="18"/>
    </location>
</feature>
<name>A0A2V5IWL6_9EURO</name>
<keyword evidence="4" id="KW-1185">Reference proteome</keyword>
<dbReference type="Proteomes" id="UP000248817">
    <property type="component" value="Unassembled WGS sequence"/>
</dbReference>